<dbReference type="AlphaFoldDB" id="A0A1B0ATZ4"/>
<proteinExistence type="predicted"/>
<reference evidence="1" key="2">
    <citation type="submission" date="2020-05" db="UniProtKB">
        <authorList>
            <consortium name="EnsemblMetazoa"/>
        </authorList>
    </citation>
    <scope>IDENTIFICATION</scope>
    <source>
        <strain evidence="1">IAEA</strain>
    </source>
</reference>
<evidence type="ECO:0000313" key="1">
    <source>
        <dbReference type="EnsemblMetazoa" id="GPPI008526-PA"/>
    </source>
</evidence>
<dbReference type="Proteomes" id="UP000092460">
    <property type="component" value="Unassembled WGS sequence"/>
</dbReference>
<reference evidence="2" key="1">
    <citation type="submission" date="2015-01" db="EMBL/GenBank/DDBJ databases">
        <authorList>
            <person name="Aksoy S."/>
            <person name="Warren W."/>
            <person name="Wilson R.K."/>
        </authorList>
    </citation>
    <scope>NUCLEOTIDE SEQUENCE [LARGE SCALE GENOMIC DNA]</scope>
    <source>
        <strain evidence="2">IAEA</strain>
    </source>
</reference>
<dbReference type="EnsemblMetazoa" id="GPPI008526-RA">
    <property type="protein sequence ID" value="GPPI008526-PA"/>
    <property type="gene ID" value="GPPI008526"/>
</dbReference>
<accession>A0A1B0ATZ4</accession>
<name>A0A1B0ATZ4_9MUSC</name>
<dbReference type="EMBL" id="JXJN01003480">
    <property type="status" value="NOT_ANNOTATED_CDS"/>
    <property type="molecule type" value="Genomic_DNA"/>
</dbReference>
<organism evidence="1 2">
    <name type="scientific">Glossina palpalis gambiensis</name>
    <dbReference type="NCBI Taxonomy" id="67801"/>
    <lineage>
        <taxon>Eukaryota</taxon>
        <taxon>Metazoa</taxon>
        <taxon>Ecdysozoa</taxon>
        <taxon>Arthropoda</taxon>
        <taxon>Hexapoda</taxon>
        <taxon>Insecta</taxon>
        <taxon>Pterygota</taxon>
        <taxon>Neoptera</taxon>
        <taxon>Endopterygota</taxon>
        <taxon>Diptera</taxon>
        <taxon>Brachycera</taxon>
        <taxon>Muscomorpha</taxon>
        <taxon>Hippoboscoidea</taxon>
        <taxon>Glossinidae</taxon>
        <taxon>Glossina</taxon>
    </lineage>
</organism>
<sequence>MRDVIHGSRRIVLCFYGSQAFDMVFVCMSHQLLYKCYTNLITVTAIHCVHIDVINSIVKKDGEGCKMELIWKDVIAMDGLAHNREKFKVESLQTSQLPFVLFKLCELVQCDIDNKTYIYPHQVTVHGDIHIMPSGTLWSKQALSHQLAGDKLQMLVTPQFAKSIKFSSTKRKPPYKYLH</sequence>
<evidence type="ECO:0000313" key="2">
    <source>
        <dbReference type="Proteomes" id="UP000092460"/>
    </source>
</evidence>
<keyword evidence="2" id="KW-1185">Reference proteome</keyword>
<protein>
    <submittedName>
        <fullName evidence="1">Uncharacterized protein</fullName>
    </submittedName>
</protein>
<dbReference type="VEuPathDB" id="VectorBase:GPPI008526"/>